<dbReference type="PRINTS" id="PR00080">
    <property type="entry name" value="SDRFAMILY"/>
</dbReference>
<dbReference type="SMART" id="SM00822">
    <property type="entry name" value="PKS_KR"/>
    <property type="match status" value="1"/>
</dbReference>
<reference evidence="5" key="1">
    <citation type="submission" date="2023-02" db="EMBL/GenBank/DDBJ databases">
        <title>Description and genomic characterization of Salipiger bruguierae sp. nov., isolated from the sediment of mangrove plant Bruguiera sexangula.</title>
        <authorList>
            <person name="Long M."/>
        </authorList>
    </citation>
    <scope>NUCLEOTIDE SEQUENCE</scope>
    <source>
        <strain evidence="5">H15</strain>
    </source>
</reference>
<organism evidence="5">
    <name type="scientific">Alloyangia sp. H15</name>
    <dbReference type="NCBI Taxonomy" id="3029062"/>
    <lineage>
        <taxon>Bacteria</taxon>
        <taxon>Pseudomonadati</taxon>
        <taxon>Pseudomonadota</taxon>
        <taxon>Alphaproteobacteria</taxon>
        <taxon>Rhodobacterales</taxon>
        <taxon>Roseobacteraceae</taxon>
        <taxon>Alloyangia</taxon>
    </lineage>
</organism>
<dbReference type="PANTHER" id="PTHR43115">
    <property type="entry name" value="DEHYDROGENASE/REDUCTASE SDR FAMILY MEMBER 11"/>
    <property type="match status" value="1"/>
</dbReference>
<comment type="similarity">
    <text evidence="1 3">Belongs to the short-chain dehydrogenases/reductases (SDR) family.</text>
</comment>
<dbReference type="FunFam" id="3.40.50.720:FF:000047">
    <property type="entry name" value="NADP-dependent L-serine/L-allo-threonine dehydrogenase"/>
    <property type="match status" value="1"/>
</dbReference>
<dbReference type="PROSITE" id="PS00061">
    <property type="entry name" value="ADH_SHORT"/>
    <property type="match status" value="1"/>
</dbReference>
<dbReference type="SUPFAM" id="SSF51735">
    <property type="entry name" value="NAD(P)-binding Rossmann-fold domains"/>
    <property type="match status" value="1"/>
</dbReference>
<gene>
    <name evidence="5" type="ORF">PVT71_20110</name>
</gene>
<keyword evidence="2 5" id="KW-0560">Oxidoreductase</keyword>
<dbReference type="Gene3D" id="3.40.50.720">
    <property type="entry name" value="NAD(P)-binding Rossmann-like Domain"/>
    <property type="match status" value="1"/>
</dbReference>
<dbReference type="RefSeq" id="WP_353474238.1">
    <property type="nucleotide sequence ID" value="NZ_CP123385.1"/>
</dbReference>
<sequence>MTDNITGKVVVITGASSGMGEATARDLAAKGAKVALGARRADRLETLVKEIKAAGGEAIAVATDVTKLEDVQKLVDTAKETFGTVDVIFNNAGLMPLSPLDSLRIDEWNQMIDVNMKGTLYGIAAVLPIFKEQKSGQVINVSSVYGHKTVATGAVYCATKHAVRSLSEGLRQEVKDYNVRVTVISPGAVNTELTQHITEEGLGDAVRDVVSRIGVPATTMADMVAFAISQPANVDVNEILFRPTVQPE</sequence>
<evidence type="ECO:0000313" key="5">
    <source>
        <dbReference type="EMBL" id="XCC95395.1"/>
    </source>
</evidence>
<dbReference type="InterPro" id="IPR020904">
    <property type="entry name" value="Sc_DH/Rdtase_CS"/>
</dbReference>
<evidence type="ECO:0000256" key="1">
    <source>
        <dbReference type="ARBA" id="ARBA00006484"/>
    </source>
</evidence>
<dbReference type="EMBL" id="CP123385">
    <property type="protein sequence ID" value="XCC95395.1"/>
    <property type="molecule type" value="Genomic_DNA"/>
</dbReference>
<evidence type="ECO:0000259" key="4">
    <source>
        <dbReference type="SMART" id="SM00822"/>
    </source>
</evidence>
<proteinExistence type="inferred from homology"/>
<accession>A0AAU8ALW4</accession>
<dbReference type="PRINTS" id="PR00081">
    <property type="entry name" value="GDHRDH"/>
</dbReference>
<dbReference type="Pfam" id="PF00106">
    <property type="entry name" value="adh_short"/>
    <property type="match status" value="1"/>
</dbReference>
<dbReference type="EC" id="1.-.-.-" evidence="5"/>
<evidence type="ECO:0000256" key="3">
    <source>
        <dbReference type="RuleBase" id="RU000363"/>
    </source>
</evidence>
<protein>
    <submittedName>
        <fullName evidence="5">SDR family oxidoreductase</fullName>
        <ecNumber evidence="5">1.-.-.-</ecNumber>
    </submittedName>
</protein>
<dbReference type="InterPro" id="IPR036291">
    <property type="entry name" value="NAD(P)-bd_dom_sf"/>
</dbReference>
<dbReference type="InterPro" id="IPR002347">
    <property type="entry name" value="SDR_fam"/>
</dbReference>
<dbReference type="InterPro" id="IPR057326">
    <property type="entry name" value="KR_dom"/>
</dbReference>
<dbReference type="GO" id="GO:0016616">
    <property type="term" value="F:oxidoreductase activity, acting on the CH-OH group of donors, NAD or NADP as acceptor"/>
    <property type="evidence" value="ECO:0007669"/>
    <property type="project" value="UniProtKB-ARBA"/>
</dbReference>
<name>A0AAU8ALW4_9RHOB</name>
<dbReference type="AlphaFoldDB" id="A0AAU8ALW4"/>
<evidence type="ECO:0000256" key="2">
    <source>
        <dbReference type="ARBA" id="ARBA00023002"/>
    </source>
</evidence>
<dbReference type="PANTHER" id="PTHR43115:SF4">
    <property type="entry name" value="DEHYDROGENASE_REDUCTASE SDR FAMILY MEMBER 11"/>
    <property type="match status" value="1"/>
</dbReference>
<feature type="domain" description="Ketoreductase" evidence="4">
    <location>
        <begin position="8"/>
        <end position="187"/>
    </location>
</feature>